<proteinExistence type="predicted"/>
<dbReference type="RefSeq" id="XP_020132385.1">
    <property type="nucleotide sequence ID" value="XM_020270935.1"/>
</dbReference>
<keyword evidence="2" id="KW-1185">Reference proteome</keyword>
<dbReference type="OrthoDB" id="10561464at2759"/>
<protein>
    <submittedName>
        <fullName evidence="1">Uncharacterized protein</fullName>
    </submittedName>
</protein>
<organism evidence="1 2">
    <name type="scientific">Diplodia corticola</name>
    <dbReference type="NCBI Taxonomy" id="236234"/>
    <lineage>
        <taxon>Eukaryota</taxon>
        <taxon>Fungi</taxon>
        <taxon>Dikarya</taxon>
        <taxon>Ascomycota</taxon>
        <taxon>Pezizomycotina</taxon>
        <taxon>Dothideomycetes</taxon>
        <taxon>Dothideomycetes incertae sedis</taxon>
        <taxon>Botryosphaeriales</taxon>
        <taxon>Botryosphaeriaceae</taxon>
        <taxon>Diplodia</taxon>
    </lineage>
</organism>
<dbReference type="GeneID" id="31011194"/>
<sequence>MRKANQVYETKLSEEPPLDLLEINREDRGDIWRQEWEQELKTLVSNTWEPVTQHVDLEVIFNCPDNASAAIKGLMRRWRTHLYECFIEAIEEATRFRDPARELAEHLVHTNGLEIYLFSRLGSGQQQRAGAPETCDRLPSNLVHGILQGRLKA</sequence>
<dbReference type="EMBL" id="MNUE01000013">
    <property type="protein sequence ID" value="OJD36125.1"/>
    <property type="molecule type" value="Genomic_DNA"/>
</dbReference>
<evidence type="ECO:0000313" key="2">
    <source>
        <dbReference type="Proteomes" id="UP000183809"/>
    </source>
</evidence>
<comment type="caution">
    <text evidence="1">The sequence shown here is derived from an EMBL/GenBank/DDBJ whole genome shotgun (WGS) entry which is preliminary data.</text>
</comment>
<dbReference type="AlphaFoldDB" id="A0A1J9S969"/>
<evidence type="ECO:0000313" key="1">
    <source>
        <dbReference type="EMBL" id="OJD36125.1"/>
    </source>
</evidence>
<accession>A0A1J9S969</accession>
<name>A0A1J9S969_9PEZI</name>
<gene>
    <name evidence="1" type="ORF">BKCO1_1300052</name>
</gene>
<reference evidence="1 2" key="1">
    <citation type="submission" date="2016-10" db="EMBL/GenBank/DDBJ databases">
        <title>Proteomics and genomics reveal pathogen-plant mechanisms compatible with a hemibiotrophic lifestyle of Diplodia corticola.</title>
        <authorList>
            <person name="Fernandes I."/>
            <person name="De Jonge R."/>
            <person name="Van De Peer Y."/>
            <person name="Devreese B."/>
            <person name="Alves A."/>
            <person name="Esteves A.C."/>
        </authorList>
    </citation>
    <scope>NUCLEOTIDE SEQUENCE [LARGE SCALE GENOMIC DNA]</scope>
    <source>
        <strain evidence="1 2">CBS 112549</strain>
    </source>
</reference>
<dbReference type="Proteomes" id="UP000183809">
    <property type="component" value="Unassembled WGS sequence"/>
</dbReference>